<name>A0A3N1HLB8_9ACTN</name>
<dbReference type="PRINTS" id="PR01272">
    <property type="entry name" value="ACUCPROTEIN"/>
</dbReference>
<organism evidence="6 7">
    <name type="scientific">Pseudokineococcus lusitanus</name>
    <dbReference type="NCBI Taxonomy" id="763993"/>
    <lineage>
        <taxon>Bacteria</taxon>
        <taxon>Bacillati</taxon>
        <taxon>Actinomycetota</taxon>
        <taxon>Actinomycetes</taxon>
        <taxon>Kineosporiales</taxon>
        <taxon>Kineosporiaceae</taxon>
        <taxon>Pseudokineococcus</taxon>
    </lineage>
</organism>
<sequence>MPPSTRVVWDPVFTAYDFGPDHPMSPVRLELTARLLEDLGVLRSPGVQVRGAEVAPDALLHTVHLPEYVEAVRRVSADPRRSDEARGLGTEDDPAFAGMHEASARILQASVDCADELWRGDVAHAVNFTGGMHHAMRGRAAGFCVYNDVAAAVQRLLDAGARRVAYVDVDVHHGDGVQAAFWDDPRVLTVSVHQSGRTLFPGTGFPEETGGPGAEGTAANVALPRGTGDAAWLRAIHAVAHPLVRAFEPDVLVTQHGCDSHQLDPLADLATSVDAQRAAADSLHDLAHEVCDGRWLATGGGGYAVVDVVPRTWAHVVGIAAHAPVRPTTPTPEPWREHVRRTHRREAPLLMGDPDLCGAGQGDAAPWFRPWEQGHDPEDAVDRAVLATRSAVFPSQGLDPWF</sequence>
<dbReference type="PANTHER" id="PTHR10625:SF10">
    <property type="entry name" value="HISTONE DEACETYLASE HDAC1"/>
    <property type="match status" value="1"/>
</dbReference>
<dbReference type="SUPFAM" id="SSF52768">
    <property type="entry name" value="Arginase/deacetylase"/>
    <property type="match status" value="1"/>
</dbReference>
<dbReference type="GO" id="GO:0040029">
    <property type="term" value="P:epigenetic regulation of gene expression"/>
    <property type="evidence" value="ECO:0007669"/>
    <property type="project" value="TreeGrafter"/>
</dbReference>
<keyword evidence="4" id="KW-0006">Acetoin catabolism</keyword>
<dbReference type="PRINTS" id="PR01270">
    <property type="entry name" value="HDASUPER"/>
</dbReference>
<dbReference type="EMBL" id="RJKN01000004">
    <property type="protein sequence ID" value="ROP43294.1"/>
    <property type="molecule type" value="Genomic_DNA"/>
</dbReference>
<accession>A0A3N1HLB8</accession>
<evidence type="ECO:0000313" key="6">
    <source>
        <dbReference type="EMBL" id="ROP43294.1"/>
    </source>
</evidence>
<dbReference type="RefSeq" id="WP_123379963.1">
    <property type="nucleotide sequence ID" value="NZ_RJKN01000004.1"/>
</dbReference>
<dbReference type="InterPro" id="IPR003085">
    <property type="entry name" value="AcuC"/>
</dbReference>
<dbReference type="GO" id="GO:0045150">
    <property type="term" value="P:acetoin catabolic process"/>
    <property type="evidence" value="ECO:0007669"/>
    <property type="project" value="UniProtKB-UniPathway"/>
</dbReference>
<dbReference type="Proteomes" id="UP000276232">
    <property type="component" value="Unassembled WGS sequence"/>
</dbReference>
<evidence type="ECO:0000256" key="3">
    <source>
        <dbReference type="ARBA" id="ARBA00020218"/>
    </source>
</evidence>
<evidence type="ECO:0000256" key="1">
    <source>
        <dbReference type="ARBA" id="ARBA00005101"/>
    </source>
</evidence>
<dbReference type="CDD" id="cd09994">
    <property type="entry name" value="HDAC_AcuC_like"/>
    <property type="match status" value="1"/>
</dbReference>
<dbReference type="GO" id="GO:0004407">
    <property type="term" value="F:histone deacetylase activity"/>
    <property type="evidence" value="ECO:0007669"/>
    <property type="project" value="TreeGrafter"/>
</dbReference>
<evidence type="ECO:0000313" key="7">
    <source>
        <dbReference type="Proteomes" id="UP000276232"/>
    </source>
</evidence>
<protein>
    <recommendedName>
        <fullName evidence="3">Acetoin utilization protein AcuC</fullName>
    </recommendedName>
</protein>
<comment type="caution">
    <text evidence="6">The sequence shown here is derived from an EMBL/GenBank/DDBJ whole genome shotgun (WGS) entry which is preliminary data.</text>
</comment>
<dbReference type="InterPro" id="IPR000286">
    <property type="entry name" value="HDACs"/>
</dbReference>
<dbReference type="OrthoDB" id="9808367at2"/>
<proteinExistence type="inferred from homology"/>
<dbReference type="Pfam" id="PF00850">
    <property type="entry name" value="Hist_deacetyl"/>
    <property type="match status" value="1"/>
</dbReference>
<reference evidence="6 7" key="1">
    <citation type="journal article" date="2015" name="Stand. Genomic Sci.">
        <title>Genomic Encyclopedia of Bacterial and Archaeal Type Strains, Phase III: the genomes of soil and plant-associated and newly described type strains.</title>
        <authorList>
            <person name="Whitman W.B."/>
            <person name="Woyke T."/>
            <person name="Klenk H.P."/>
            <person name="Zhou Y."/>
            <person name="Lilburn T.G."/>
            <person name="Beck B.J."/>
            <person name="De Vos P."/>
            <person name="Vandamme P."/>
            <person name="Eisen J.A."/>
            <person name="Garrity G."/>
            <person name="Hugenholtz P."/>
            <person name="Kyrpides N.C."/>
        </authorList>
    </citation>
    <scope>NUCLEOTIDE SEQUENCE [LARGE SCALE GENOMIC DNA]</scope>
    <source>
        <strain evidence="6 7">CECT 7306</strain>
    </source>
</reference>
<keyword evidence="7" id="KW-1185">Reference proteome</keyword>
<evidence type="ECO:0000256" key="2">
    <source>
        <dbReference type="ARBA" id="ARBA00005947"/>
    </source>
</evidence>
<feature type="domain" description="Histone deacetylase" evidence="5">
    <location>
        <begin position="22"/>
        <end position="318"/>
    </location>
</feature>
<dbReference type="Gene3D" id="3.40.800.20">
    <property type="entry name" value="Histone deacetylase domain"/>
    <property type="match status" value="1"/>
</dbReference>
<comment type="pathway">
    <text evidence="1">Ketone degradation; acetoin degradation.</text>
</comment>
<dbReference type="InParanoid" id="A0A3N1HLB8"/>
<evidence type="ECO:0000256" key="4">
    <source>
        <dbReference type="ARBA" id="ARBA00022627"/>
    </source>
</evidence>
<dbReference type="PANTHER" id="PTHR10625">
    <property type="entry name" value="HISTONE DEACETYLASE HDAC1-RELATED"/>
    <property type="match status" value="1"/>
</dbReference>
<dbReference type="InterPro" id="IPR037138">
    <property type="entry name" value="His_deacetylse_dom_sf"/>
</dbReference>
<dbReference type="InterPro" id="IPR023801">
    <property type="entry name" value="His_deacetylse_dom"/>
</dbReference>
<evidence type="ECO:0000259" key="5">
    <source>
        <dbReference type="Pfam" id="PF00850"/>
    </source>
</evidence>
<comment type="similarity">
    <text evidence="2">Belongs to the histone deacetylase family.</text>
</comment>
<gene>
    <name evidence="6" type="ORF">EDC03_1896</name>
</gene>
<dbReference type="AlphaFoldDB" id="A0A3N1HLB8"/>
<dbReference type="UniPathway" id="UPA00040"/>
<dbReference type="InterPro" id="IPR023696">
    <property type="entry name" value="Ureohydrolase_dom_sf"/>
</dbReference>